<dbReference type="GO" id="GO:0016020">
    <property type="term" value="C:membrane"/>
    <property type="evidence" value="ECO:0007669"/>
    <property type="project" value="InterPro"/>
</dbReference>
<reference evidence="8" key="1">
    <citation type="submission" date="2016-11" db="UniProtKB">
        <authorList>
            <consortium name="WormBaseParasite"/>
        </authorList>
    </citation>
    <scope>IDENTIFICATION</scope>
</reference>
<keyword evidence="2" id="KW-0472">Membrane</keyword>
<dbReference type="GO" id="GO:0007606">
    <property type="term" value="P:sensory perception of chemical stimulus"/>
    <property type="evidence" value="ECO:0007669"/>
    <property type="project" value="InterPro"/>
</dbReference>
<dbReference type="OrthoDB" id="5819751at2759"/>
<evidence type="ECO:0000256" key="2">
    <source>
        <dbReference type="SAM" id="Phobius"/>
    </source>
</evidence>
<feature type="transmembrane region" description="Helical" evidence="2">
    <location>
        <begin position="196"/>
        <end position="223"/>
    </location>
</feature>
<feature type="chain" id="PRO_5035399893" evidence="3">
    <location>
        <begin position="20"/>
        <end position="293"/>
    </location>
</feature>
<feature type="transmembrane region" description="Helical" evidence="2">
    <location>
        <begin position="41"/>
        <end position="62"/>
    </location>
</feature>
<dbReference type="InterPro" id="IPR052854">
    <property type="entry name" value="Serpentine_rcpt_epsilon"/>
</dbReference>
<sequence>MFWPFLVVIVLRTLTFIECWSNGHAVASAVFFFHCDPKLRLIEVCRLSVMAAYYIGNANIAIERHLATKLFDQYEYTELTWTLPLNLFIQLCAACVSFFLFYYVNINIAYPTFGVWLYGMVVVFVFVYCLRKNVRLYENFDNVTAYKLTTRYQLSENVRSLRTMLVGASVCTIMDTVGCAVLITANATVDDRTRRVYLICFNMIIPFYAFSFVALCMLSNHVYRRKIRRMTRAIIGVVCFIRKVEPLPSPKRPVRSLVGAKIEFAQSEEKDIYFSQLRSSWEDLEPNKLCSRR</sequence>
<dbReference type="AlphaFoldDB" id="A0A1I7SFL8"/>
<feature type="signal peptide" evidence="3">
    <location>
        <begin position="1"/>
        <end position="19"/>
    </location>
</feature>
<evidence type="ECO:0000313" key="6">
    <source>
        <dbReference type="Proteomes" id="UP000095284"/>
    </source>
</evidence>
<dbReference type="PANTHER" id="PTHR47518">
    <property type="entry name" value="SERPENTINE RECEPTOR CLASS EPSILON-13-RELATED"/>
    <property type="match status" value="1"/>
</dbReference>
<reference evidence="5" key="2">
    <citation type="submission" date="2020-08" db="EMBL/GenBank/DDBJ databases">
        <authorList>
            <person name="Kikuchi T."/>
        </authorList>
    </citation>
    <scope>NUCLEOTIDE SEQUENCE</scope>
    <source>
        <strain evidence="4">Ka4C1</strain>
    </source>
</reference>
<evidence type="ECO:0000313" key="5">
    <source>
        <dbReference type="EMBL" id="CAG9112930.1"/>
    </source>
</evidence>
<dbReference type="Proteomes" id="UP000095284">
    <property type="component" value="Unplaced"/>
</dbReference>
<dbReference type="WBParaSite" id="BXY_1183000.1">
    <property type="protein sequence ID" value="BXY_1183000.1"/>
    <property type="gene ID" value="BXY_1183000"/>
</dbReference>
<gene>
    <name evidence="4" type="ORF">BXYJ_LOCUS7921</name>
</gene>
<dbReference type="Proteomes" id="UP000582659">
    <property type="component" value="Unassembled WGS sequence"/>
</dbReference>
<comment type="similarity">
    <text evidence="1">Belongs to the nematode receptor-like protein sre family.</text>
</comment>
<protein>
    <submittedName>
        <fullName evidence="4">(pine wood nematode) hypothetical protein</fullName>
    </submittedName>
</protein>
<feature type="transmembrane region" description="Helical" evidence="2">
    <location>
        <begin position="108"/>
        <end position="130"/>
    </location>
</feature>
<evidence type="ECO:0000256" key="3">
    <source>
        <dbReference type="SAM" id="SignalP"/>
    </source>
</evidence>
<dbReference type="EMBL" id="CAJFCV020000004">
    <property type="protein sequence ID" value="CAG9112930.1"/>
    <property type="molecule type" value="Genomic_DNA"/>
</dbReference>
<accession>A0A1I7SFL8</accession>
<keyword evidence="7" id="KW-1185">Reference proteome</keyword>
<dbReference type="Proteomes" id="UP000659654">
    <property type="component" value="Unassembled WGS sequence"/>
</dbReference>
<dbReference type="Pfam" id="PF03125">
    <property type="entry name" value="Sre"/>
    <property type="match status" value="1"/>
</dbReference>
<evidence type="ECO:0000256" key="1">
    <source>
        <dbReference type="ARBA" id="ARBA00006803"/>
    </source>
</evidence>
<evidence type="ECO:0000313" key="7">
    <source>
        <dbReference type="Proteomes" id="UP000659654"/>
    </source>
</evidence>
<feature type="transmembrane region" description="Helical" evidence="2">
    <location>
        <begin position="161"/>
        <end position="184"/>
    </location>
</feature>
<feature type="transmembrane region" description="Helical" evidence="2">
    <location>
        <begin position="83"/>
        <end position="102"/>
    </location>
</feature>
<dbReference type="InterPro" id="IPR004151">
    <property type="entry name" value="7TM_GPCR_serpentine_rcpt_Sre"/>
</dbReference>
<evidence type="ECO:0000313" key="8">
    <source>
        <dbReference type="WBParaSite" id="BXY_1183000.1"/>
    </source>
</evidence>
<dbReference type="EMBL" id="CAJFDI010000004">
    <property type="protein sequence ID" value="CAD5224193.1"/>
    <property type="molecule type" value="Genomic_DNA"/>
</dbReference>
<keyword evidence="3" id="KW-0732">Signal</keyword>
<keyword evidence="2" id="KW-1133">Transmembrane helix</keyword>
<dbReference type="PANTHER" id="PTHR47518:SF9">
    <property type="entry name" value="SERPENTINE RECEPTOR, CLASS T"/>
    <property type="match status" value="1"/>
</dbReference>
<name>A0A1I7SFL8_BURXY</name>
<evidence type="ECO:0000313" key="4">
    <source>
        <dbReference type="EMBL" id="CAD5224193.1"/>
    </source>
</evidence>
<proteinExistence type="inferred from homology"/>
<keyword evidence="2" id="KW-0812">Transmembrane</keyword>
<organism evidence="6 8">
    <name type="scientific">Bursaphelenchus xylophilus</name>
    <name type="common">Pinewood nematode worm</name>
    <name type="synonym">Aphelenchoides xylophilus</name>
    <dbReference type="NCBI Taxonomy" id="6326"/>
    <lineage>
        <taxon>Eukaryota</taxon>
        <taxon>Metazoa</taxon>
        <taxon>Ecdysozoa</taxon>
        <taxon>Nematoda</taxon>
        <taxon>Chromadorea</taxon>
        <taxon>Rhabditida</taxon>
        <taxon>Tylenchina</taxon>
        <taxon>Tylenchomorpha</taxon>
        <taxon>Aphelenchoidea</taxon>
        <taxon>Aphelenchoididae</taxon>
        <taxon>Bursaphelenchus</taxon>
    </lineage>
</organism>